<dbReference type="RefSeq" id="WP_091908974.1">
    <property type="nucleotide sequence ID" value="NZ_FNLO01000007.1"/>
</dbReference>
<sequence length="87" mass="9725">MRSDLLKIEDMTIIDAVCIVHTVNRLSMGDSGSAEQRVLVDQAEKLLVKRGLDWLSHHAVRERVNRASVELARAREELEQLSSSNGA</sequence>
<gene>
    <name evidence="2" type="ORF">SAMN05216551_107154</name>
</gene>
<organism evidence="2 3">
    <name type="scientific">Chitinasiproducens palmae</name>
    <dbReference type="NCBI Taxonomy" id="1770053"/>
    <lineage>
        <taxon>Bacteria</taxon>
        <taxon>Pseudomonadati</taxon>
        <taxon>Pseudomonadota</taxon>
        <taxon>Betaproteobacteria</taxon>
        <taxon>Burkholderiales</taxon>
        <taxon>Burkholderiaceae</taxon>
        <taxon>Chitinasiproducens</taxon>
    </lineage>
</organism>
<evidence type="ECO:0000256" key="1">
    <source>
        <dbReference type="SAM" id="Coils"/>
    </source>
</evidence>
<evidence type="ECO:0000313" key="3">
    <source>
        <dbReference type="Proteomes" id="UP000243719"/>
    </source>
</evidence>
<protein>
    <submittedName>
        <fullName evidence="2">Uncharacterized protein</fullName>
    </submittedName>
</protein>
<reference evidence="3" key="1">
    <citation type="submission" date="2016-09" db="EMBL/GenBank/DDBJ databases">
        <authorList>
            <person name="Varghese N."/>
            <person name="Submissions S."/>
        </authorList>
    </citation>
    <scope>NUCLEOTIDE SEQUENCE [LARGE SCALE GENOMIC DNA]</scope>
    <source>
        <strain evidence="3">JS23</strain>
    </source>
</reference>
<proteinExistence type="predicted"/>
<dbReference type="AlphaFoldDB" id="A0A1H2PSR3"/>
<accession>A0A1H2PSR3</accession>
<keyword evidence="3" id="KW-1185">Reference proteome</keyword>
<feature type="coiled-coil region" evidence="1">
    <location>
        <begin position="57"/>
        <end position="84"/>
    </location>
</feature>
<dbReference type="STRING" id="1770053.SAMN05216551_107154"/>
<keyword evidence="1" id="KW-0175">Coiled coil</keyword>
<dbReference type="Proteomes" id="UP000243719">
    <property type="component" value="Unassembled WGS sequence"/>
</dbReference>
<name>A0A1H2PSR3_9BURK</name>
<dbReference type="EMBL" id="FNLO01000007">
    <property type="protein sequence ID" value="SDV49210.1"/>
    <property type="molecule type" value="Genomic_DNA"/>
</dbReference>
<evidence type="ECO:0000313" key="2">
    <source>
        <dbReference type="EMBL" id="SDV49210.1"/>
    </source>
</evidence>